<dbReference type="PANTHER" id="PTHR16038:SF4">
    <property type="entry name" value="WD REPEAT-CONTAINING PROTEIN 74"/>
    <property type="match status" value="1"/>
</dbReference>
<dbReference type="InterPro" id="IPR001680">
    <property type="entry name" value="WD40_rpt"/>
</dbReference>
<dbReference type="eggNOG" id="KOG3881">
    <property type="taxonomic scope" value="Eukaryota"/>
</dbReference>
<dbReference type="STRING" id="595528.A0A0D2X1R8"/>
<dbReference type="PhylomeDB" id="A0A0D2X1R8"/>
<dbReference type="SMART" id="SM00320">
    <property type="entry name" value="WD40"/>
    <property type="match status" value="4"/>
</dbReference>
<evidence type="ECO:0000313" key="3">
    <source>
        <dbReference type="Proteomes" id="UP000008743"/>
    </source>
</evidence>
<reference evidence="3" key="1">
    <citation type="submission" date="2011-02" db="EMBL/GenBank/DDBJ databases">
        <title>The Genome Sequence of Capsaspora owczarzaki ATCC 30864.</title>
        <authorList>
            <person name="Russ C."/>
            <person name="Cuomo C."/>
            <person name="Burger G."/>
            <person name="Gray M.W."/>
            <person name="Holland P.W.H."/>
            <person name="King N."/>
            <person name="Lang F.B.F."/>
            <person name="Roger A.J."/>
            <person name="Ruiz-Trillo I."/>
            <person name="Young S.K."/>
            <person name="Zeng Q."/>
            <person name="Gargeya S."/>
            <person name="Alvarado L."/>
            <person name="Berlin A."/>
            <person name="Chapman S.B."/>
            <person name="Chen Z."/>
            <person name="Freedman E."/>
            <person name="Gellesch M."/>
            <person name="Goldberg J."/>
            <person name="Griggs A."/>
            <person name="Gujja S."/>
            <person name="Heilman E."/>
            <person name="Heiman D."/>
            <person name="Howarth C."/>
            <person name="Mehta T."/>
            <person name="Neiman D."/>
            <person name="Pearson M."/>
            <person name="Roberts A."/>
            <person name="Saif S."/>
            <person name="Shea T."/>
            <person name="Shenoy N."/>
            <person name="Sisk P."/>
            <person name="Stolte C."/>
            <person name="Sykes S."/>
            <person name="White J."/>
            <person name="Yandava C."/>
            <person name="Haas B."/>
            <person name="Nusbaum C."/>
            <person name="Birren B."/>
        </authorList>
    </citation>
    <scope>NUCLEOTIDE SEQUENCE</scope>
    <source>
        <strain evidence="3">ATCC 30864</strain>
    </source>
</reference>
<dbReference type="AlphaFoldDB" id="A0A0D2X1R8"/>
<accession>A0A0D2X1R8</accession>
<dbReference type="Gene3D" id="2.130.10.10">
    <property type="entry name" value="YVTN repeat-like/Quinoprotein amine dehydrogenase"/>
    <property type="match status" value="1"/>
</dbReference>
<dbReference type="EMBL" id="KE346362">
    <property type="protein sequence ID" value="KJE91284.1"/>
    <property type="molecule type" value="Genomic_DNA"/>
</dbReference>
<dbReference type="OrthoDB" id="18388at2759"/>
<dbReference type="GO" id="GO:0005730">
    <property type="term" value="C:nucleolus"/>
    <property type="evidence" value="ECO:0007669"/>
    <property type="project" value="InterPro"/>
</dbReference>
<dbReference type="InterPro" id="IPR037379">
    <property type="entry name" value="WDR74/Nsa1"/>
</dbReference>
<feature type="compositionally biased region" description="Basic residues" evidence="1">
    <location>
        <begin position="520"/>
        <end position="529"/>
    </location>
</feature>
<proteinExistence type="predicted"/>
<gene>
    <name evidence="2" type="ORF">CAOG_002443</name>
</gene>
<feature type="region of interest" description="Disordered" evidence="1">
    <location>
        <begin position="87"/>
        <end position="112"/>
    </location>
</feature>
<dbReference type="FunCoup" id="A0A0D2X1R8">
    <property type="interactions" value="228"/>
</dbReference>
<dbReference type="GO" id="GO:0030687">
    <property type="term" value="C:preribosome, large subunit precursor"/>
    <property type="evidence" value="ECO:0007669"/>
    <property type="project" value="TreeGrafter"/>
</dbReference>
<dbReference type="GO" id="GO:0042273">
    <property type="term" value="P:ribosomal large subunit biogenesis"/>
    <property type="evidence" value="ECO:0007669"/>
    <property type="project" value="InterPro"/>
</dbReference>
<dbReference type="InterPro" id="IPR036322">
    <property type="entry name" value="WD40_repeat_dom_sf"/>
</dbReference>
<dbReference type="PANTHER" id="PTHR16038">
    <property type="entry name" value="NOP SEVEN ASSOCIATED PROTEIN 1"/>
    <property type="match status" value="1"/>
</dbReference>
<dbReference type="InterPro" id="IPR015943">
    <property type="entry name" value="WD40/YVTN_repeat-like_dom_sf"/>
</dbReference>
<dbReference type="RefSeq" id="XP_004349193.1">
    <property type="nucleotide sequence ID" value="XM_004349143.2"/>
</dbReference>
<dbReference type="OMA" id="CISQDES"/>
<feature type="region of interest" description="Disordered" evidence="1">
    <location>
        <begin position="363"/>
        <end position="529"/>
    </location>
</feature>
<evidence type="ECO:0000256" key="1">
    <source>
        <dbReference type="SAM" id="MobiDB-lite"/>
    </source>
</evidence>
<dbReference type="Proteomes" id="UP000008743">
    <property type="component" value="Unassembled WGS sequence"/>
</dbReference>
<dbReference type="InParanoid" id="A0A0D2X1R8"/>
<keyword evidence="3" id="KW-1185">Reference proteome</keyword>
<protein>
    <submittedName>
        <fullName evidence="2">Uncharacterized protein</fullName>
    </submittedName>
</protein>
<sequence length="529" mass="57135">MRIWVGDETGLLKGLNIERSVVNRYLERDRQRGITHMSFAGVDGTEREDEIAVGLANGTVGILSQLQAAETPILREFLPVPAPVMDGIEPSPANKDEPAGAYTAPGTRAPRPRHYVNSAFSESTALAGVEVFNRSLITCTKEGWAAFRKLDGETTDAPVLHFKAAPHCEKMRLAPASEGRFIATGGNESDLRVWDVTNTAAPVFQAKNLPHDNTELRVPVWITDLNFIPNTSAQQVVVGTAYKEIRLYDARVKRRPTLMITVGEYGVNSLTCSNDGRSVFVGDKAGHISAWDLRNGNAMGRYKGCAGAIRGMQQHATLPLLAVASVDRFVRVYDVSTRVLAHKFYVKQQLSALLFSSEGRIKVNKPNADSDSDERSDNEDDVEDDDEDAQIRANGAELDDFGAKARQQREQAKKGAAKGAAATPAAKAAAAAKEDEEQEEDIWKQLRSTKEQAGKSKSEKAAKPQTATTAAVRGPKRTAAARKTAESDAESDADNADSAHEEAAGGAAVVDVKGNAGARKQPKKARMSK</sequence>
<dbReference type="SUPFAM" id="SSF50978">
    <property type="entry name" value="WD40 repeat-like"/>
    <property type="match status" value="1"/>
</dbReference>
<feature type="compositionally biased region" description="Low complexity" evidence="1">
    <location>
        <begin position="504"/>
        <end position="518"/>
    </location>
</feature>
<organism evidence="2 3">
    <name type="scientific">Capsaspora owczarzaki (strain ATCC 30864)</name>
    <dbReference type="NCBI Taxonomy" id="595528"/>
    <lineage>
        <taxon>Eukaryota</taxon>
        <taxon>Filasterea</taxon>
        <taxon>Capsaspora</taxon>
    </lineage>
</organism>
<evidence type="ECO:0000313" key="2">
    <source>
        <dbReference type="EMBL" id="KJE91284.1"/>
    </source>
</evidence>
<feature type="compositionally biased region" description="Basic and acidic residues" evidence="1">
    <location>
        <begin position="441"/>
        <end position="462"/>
    </location>
</feature>
<feature type="compositionally biased region" description="Low complexity" evidence="1">
    <location>
        <begin position="417"/>
        <end position="431"/>
    </location>
</feature>
<feature type="compositionally biased region" description="Basic and acidic residues" evidence="1">
    <location>
        <begin position="401"/>
        <end position="413"/>
    </location>
</feature>
<feature type="compositionally biased region" description="Acidic residues" evidence="1">
    <location>
        <begin position="370"/>
        <end position="388"/>
    </location>
</feature>
<name>A0A0D2X1R8_CAPO3</name>